<dbReference type="SUPFAM" id="SSF52266">
    <property type="entry name" value="SGNH hydrolase"/>
    <property type="match status" value="1"/>
</dbReference>
<dbReference type="RefSeq" id="WP_015471046.1">
    <property type="nucleotide sequence ID" value="NC_020813.1"/>
</dbReference>
<keyword evidence="1" id="KW-1133">Transmembrane helix</keyword>
<dbReference type="EMBL" id="CP003537">
    <property type="protein sequence ID" value="AGH96556.1"/>
    <property type="molecule type" value="Genomic_DNA"/>
</dbReference>
<keyword evidence="3" id="KW-1185">Reference proteome</keyword>
<gene>
    <name evidence="2" type="ORF">A11Q_2340</name>
</gene>
<evidence type="ECO:0000313" key="2">
    <source>
        <dbReference type="EMBL" id="AGH96556.1"/>
    </source>
</evidence>
<dbReference type="eggNOG" id="ENOG5033E9N">
    <property type="taxonomic scope" value="Bacteria"/>
</dbReference>
<proteinExistence type="predicted"/>
<organism evidence="2 3">
    <name type="scientific">Pseudobdellovibrio exovorus JSS</name>
    <dbReference type="NCBI Taxonomy" id="1184267"/>
    <lineage>
        <taxon>Bacteria</taxon>
        <taxon>Pseudomonadati</taxon>
        <taxon>Bdellovibrionota</taxon>
        <taxon>Bdellovibrionia</taxon>
        <taxon>Bdellovibrionales</taxon>
        <taxon>Pseudobdellovibrionaceae</taxon>
        <taxon>Pseudobdellovibrio</taxon>
    </lineage>
</organism>
<dbReference type="Gene3D" id="3.40.50.1110">
    <property type="entry name" value="SGNH hydrolase"/>
    <property type="match status" value="1"/>
</dbReference>
<dbReference type="CDD" id="cd00229">
    <property type="entry name" value="SGNH_hydrolase"/>
    <property type="match status" value="1"/>
</dbReference>
<keyword evidence="1" id="KW-0472">Membrane</keyword>
<evidence type="ECO:0000256" key="1">
    <source>
        <dbReference type="SAM" id="Phobius"/>
    </source>
</evidence>
<name>M4VEU6_9BACT</name>
<accession>M4VEU6</accession>
<dbReference type="AlphaFoldDB" id="M4VEU6"/>
<protein>
    <submittedName>
        <fullName evidence="2">Uncharacterized protein</fullName>
    </submittedName>
</protein>
<keyword evidence="1" id="KW-0812">Transmembrane</keyword>
<dbReference type="HOGENOM" id="CLU_707256_0_0_7"/>
<sequence length="390" mass="45387">MAAFRKILIINTLGILSILIAGEIFLRHNPKEPVTLNVDNPATFQPILTPSELLEKYGIDVNFQIDPERKAIDEKILSLTHPTIDLSYSPDIGKLFTSSTLPASAKITKKFMPPNENYFVYDVEYKLDTYKRRVTEHQDKKTTTTKFFLALGDSYTFGEGVTTGFDYPSQLAKILPNNWMVYNFGHPGYGINDLLYKIETEPHALAGVKEASGIVVWYFIPAHLERFFCPLSCYNEDFGRYILHKPYYTSEQGKLIYHGRFTDRLTLWHKLLSYLNRSHLFQYLYKMFPVDYSEEELDTFADAFVQLKENLSEQKQIEKFYFISTFNFKNKDELFQRLRNKEIDVVDLTNIPFYAIPHNTLPFDNHPTANFYHALSKVIKVDLIDTLKPK</sequence>
<reference evidence="2 3" key="1">
    <citation type="journal article" date="2013" name="ISME J.">
        <title>By their genes ye shall know them: genomic signatures of predatory bacteria.</title>
        <authorList>
            <person name="Pasternak Z."/>
            <person name="Pietrokovski S."/>
            <person name="Rotem O."/>
            <person name="Gophna U."/>
            <person name="Lurie-Weinberger M.N."/>
            <person name="Jurkevitch E."/>
        </authorList>
    </citation>
    <scope>NUCLEOTIDE SEQUENCE [LARGE SCALE GENOMIC DNA]</scope>
    <source>
        <strain evidence="2 3">JSS</strain>
    </source>
</reference>
<dbReference type="OrthoDB" id="7374791at2"/>
<feature type="transmembrane region" description="Helical" evidence="1">
    <location>
        <begin position="7"/>
        <end position="26"/>
    </location>
</feature>
<dbReference type="KEGG" id="bex:A11Q_2340"/>
<dbReference type="STRING" id="1184267.A11Q_2340"/>
<dbReference type="PATRIC" id="fig|1184267.3.peg.2373"/>
<dbReference type="Proteomes" id="UP000012040">
    <property type="component" value="Chromosome"/>
</dbReference>
<dbReference type="InterPro" id="IPR036514">
    <property type="entry name" value="SGNH_hydro_sf"/>
</dbReference>
<dbReference type="GO" id="GO:0016788">
    <property type="term" value="F:hydrolase activity, acting on ester bonds"/>
    <property type="evidence" value="ECO:0007669"/>
    <property type="project" value="UniProtKB-ARBA"/>
</dbReference>
<evidence type="ECO:0000313" key="3">
    <source>
        <dbReference type="Proteomes" id="UP000012040"/>
    </source>
</evidence>